<dbReference type="AlphaFoldDB" id="W9QTZ4"/>
<name>W9QTZ4_9ROSA</name>
<dbReference type="Proteomes" id="UP000030645">
    <property type="component" value="Unassembled WGS sequence"/>
</dbReference>
<protein>
    <submittedName>
        <fullName evidence="1">Uncharacterized protein</fullName>
    </submittedName>
</protein>
<dbReference type="EMBL" id="KE343690">
    <property type="protein sequence ID" value="EXB38326.1"/>
    <property type="molecule type" value="Genomic_DNA"/>
</dbReference>
<sequence>MSGQRKEKEQNIGEKVKALTGLGEVTQSVPDELQNKLLELRDLLIYAWQHIGPGSMPYDIMHVEKTPLFLTIDDIEWIFTYQQLYMGNIMAHMW</sequence>
<evidence type="ECO:0000313" key="2">
    <source>
        <dbReference type="Proteomes" id="UP000030645"/>
    </source>
</evidence>
<keyword evidence="2" id="KW-1185">Reference proteome</keyword>
<proteinExistence type="predicted"/>
<accession>W9QTZ4</accession>
<reference evidence="2" key="1">
    <citation type="submission" date="2013-01" db="EMBL/GenBank/DDBJ databases">
        <title>Draft Genome Sequence of a Mulberry Tree, Morus notabilis C.K. Schneid.</title>
        <authorList>
            <person name="He N."/>
            <person name="Zhao S."/>
        </authorList>
    </citation>
    <scope>NUCLEOTIDE SEQUENCE</scope>
</reference>
<evidence type="ECO:0000313" key="1">
    <source>
        <dbReference type="EMBL" id="EXB38326.1"/>
    </source>
</evidence>
<gene>
    <name evidence="1" type="ORF">L484_003190</name>
</gene>
<organism evidence="1 2">
    <name type="scientific">Morus notabilis</name>
    <dbReference type="NCBI Taxonomy" id="981085"/>
    <lineage>
        <taxon>Eukaryota</taxon>
        <taxon>Viridiplantae</taxon>
        <taxon>Streptophyta</taxon>
        <taxon>Embryophyta</taxon>
        <taxon>Tracheophyta</taxon>
        <taxon>Spermatophyta</taxon>
        <taxon>Magnoliopsida</taxon>
        <taxon>eudicotyledons</taxon>
        <taxon>Gunneridae</taxon>
        <taxon>Pentapetalae</taxon>
        <taxon>rosids</taxon>
        <taxon>fabids</taxon>
        <taxon>Rosales</taxon>
        <taxon>Moraceae</taxon>
        <taxon>Moreae</taxon>
        <taxon>Morus</taxon>
    </lineage>
</organism>